<keyword evidence="1" id="KW-0472">Membrane</keyword>
<feature type="transmembrane region" description="Helical" evidence="1">
    <location>
        <begin position="43"/>
        <end position="64"/>
    </location>
</feature>
<evidence type="ECO:0000313" key="3">
    <source>
        <dbReference type="Proteomes" id="UP000677436"/>
    </source>
</evidence>
<dbReference type="AlphaFoldDB" id="A0A8D5ZNQ4"/>
<dbReference type="EMBL" id="AP024601">
    <property type="protein sequence ID" value="BCU81616.1"/>
    <property type="molecule type" value="Genomic_DNA"/>
</dbReference>
<sequence>MLYQRLLAIVVLCIPGALGVYGWTIMRDVFFNYFASGRFAWLPFMGGLALFLFGLCFLAGFIFYRDLKRNQIQPKLRKWLERK</sequence>
<dbReference type="RefSeq" id="WP_212774818.1">
    <property type="nucleotide sequence ID" value="NZ_AP024601.1"/>
</dbReference>
<proteinExistence type="predicted"/>
<organism evidence="2 3">
    <name type="scientific">Polycladomyces abyssicola</name>
    <dbReference type="NCBI Taxonomy" id="1125966"/>
    <lineage>
        <taxon>Bacteria</taxon>
        <taxon>Bacillati</taxon>
        <taxon>Bacillota</taxon>
        <taxon>Bacilli</taxon>
        <taxon>Bacillales</taxon>
        <taxon>Thermoactinomycetaceae</taxon>
        <taxon>Polycladomyces</taxon>
    </lineage>
</organism>
<dbReference type="Pfam" id="PF11118">
    <property type="entry name" value="DUF2627"/>
    <property type="match status" value="1"/>
</dbReference>
<keyword evidence="3" id="KW-1185">Reference proteome</keyword>
<evidence type="ECO:0008006" key="4">
    <source>
        <dbReference type="Google" id="ProtNLM"/>
    </source>
</evidence>
<reference evidence="2" key="1">
    <citation type="journal article" date="2013" name="Int. J. Syst. Evol. Microbiol.">
        <title>Polycladomyces abyssicola gen. nov., sp. nov., a thermophilic filamentous bacterium isolated from hemipelagic sediment.</title>
        <authorList>
            <person name="Tsubouchi T."/>
            <person name="Shimane Y."/>
            <person name="Mori K."/>
            <person name="Usui K."/>
            <person name="Hiraki T."/>
            <person name="Tame A."/>
            <person name="Uematsu K."/>
            <person name="Maruyama T."/>
            <person name="Hatada Y."/>
        </authorList>
    </citation>
    <scope>NUCLEOTIDE SEQUENCE</scope>
    <source>
        <strain evidence="2">JIR-001</strain>
    </source>
</reference>
<accession>A0A8D5ZNQ4</accession>
<evidence type="ECO:0000256" key="1">
    <source>
        <dbReference type="SAM" id="Phobius"/>
    </source>
</evidence>
<dbReference type="KEGG" id="pabs:JIR001_13990"/>
<reference evidence="2" key="2">
    <citation type="journal article" date="2021" name="Microbiol. Resour. Announc.">
        <title>Complete Genome Sequence of Polycladomyces abyssicola JIR-001T, Isolated from Hemipelagic Sediment in Deep Seawater.</title>
        <authorList>
            <person name="Tsubouchi T."/>
            <person name="Kaneko Y."/>
        </authorList>
    </citation>
    <scope>NUCLEOTIDE SEQUENCE</scope>
    <source>
        <strain evidence="2">JIR-001</strain>
    </source>
</reference>
<protein>
    <recommendedName>
        <fullName evidence="4">DUF2627 domain-containing protein</fullName>
    </recommendedName>
</protein>
<keyword evidence="1" id="KW-0812">Transmembrane</keyword>
<dbReference type="Proteomes" id="UP000677436">
    <property type="component" value="Chromosome"/>
</dbReference>
<keyword evidence="1" id="KW-1133">Transmembrane helix</keyword>
<gene>
    <name evidence="2" type="ORF">JIR001_13990</name>
</gene>
<dbReference type="InterPro" id="IPR020138">
    <property type="entry name" value="Uncharacterised_YqzF"/>
</dbReference>
<name>A0A8D5ZNQ4_9BACL</name>
<evidence type="ECO:0000313" key="2">
    <source>
        <dbReference type="EMBL" id="BCU81616.1"/>
    </source>
</evidence>